<evidence type="ECO:0000256" key="4">
    <source>
        <dbReference type="ARBA" id="ARBA00022786"/>
    </source>
</evidence>
<dbReference type="PROSITE" id="PS50294">
    <property type="entry name" value="WD_REPEATS_REGION"/>
    <property type="match status" value="1"/>
</dbReference>
<name>A0A2P5ICF9_DIAHE</name>
<proteinExistence type="inferred from homology"/>
<sequence>MDLNDGRLQSSPVANGFSSPPRAQPARHAKQKRAPSITPRKFNAFFARRSTRLAPNGASVDQSSRALGAITGSAVNRRQRHLKDSPIPMKPLGTPNAIHVQDENGHDDDHNQAESETPRQSKRRKTGHHTPPDSSPIKPPPLFNSSPSVRDDVPTGVRSALLSPLQSLATSSQMTEDISDFECDHDDSDDDREPPRRLKQLTHRGMGAQLFQRQLGGMPRAGRSYLSTPSSAWHSETANFSSGPTDAHFCSSHEGLARCIPFCTASCNTNSLVAVGDEEGRVRLLDSSPKARFDSIHLCFQVHGNAIIDMAFSEDDQRLATASGDQSGKVVDMMTQTPISVLGQHTASLKQVRFQPGQSQGNVLATSGRDGSIQIWDLRCNGGAAVMDPIVSDREAGLQFTALRKISTGCVVNSFFGAHEAMPRHQTRSVGLLAPTTTSTDHQTDIASRGEVPGRISEVSVTALQWLPTGREHLLLSACEADTSIKLWDIRCIHTSRNHRAPMPLSYTATPASHTSWRHFGISSLTMSTNGSRLYALCKDNTVYAYSTSHMFLGPAPGSAPVKRPKHAPADELPGPLYGFRHPNLHATSFYVKSALRPLRGGRSEMLAVGSADNCPVLFPTDERYFEQELQAARLGLKNSNPDSTMTSSSFSRPSAARRPALSRTSSFAARTGAAGGIGINKDDVPIIRHVGGQPLGTPLVRGHEREVGSLSWTAEGNLVTVGDDFMVRCWYDGNNHVGAQEDEGEAVEAAQRPSARELRTKGEGEGRRWGCGWSDVNGHWDSDEEVGVGEW</sequence>
<dbReference type="GO" id="GO:0043161">
    <property type="term" value="P:proteasome-mediated ubiquitin-dependent protein catabolic process"/>
    <property type="evidence" value="ECO:0007669"/>
    <property type="project" value="TreeGrafter"/>
</dbReference>
<comment type="pathway">
    <text evidence="1">Protein modification; protein ubiquitination.</text>
</comment>
<evidence type="ECO:0000256" key="2">
    <source>
        <dbReference type="ARBA" id="ARBA00022574"/>
    </source>
</evidence>
<dbReference type="InterPro" id="IPR015943">
    <property type="entry name" value="WD40/YVTN_repeat-like_dom_sf"/>
</dbReference>
<feature type="repeat" description="WD" evidence="6">
    <location>
        <begin position="701"/>
        <end position="731"/>
    </location>
</feature>
<dbReference type="Pfam" id="PF00400">
    <property type="entry name" value="WD40"/>
    <property type="match status" value="4"/>
</dbReference>
<dbReference type="PROSITE" id="PS50082">
    <property type="entry name" value="WD_REPEATS_2"/>
    <property type="match status" value="2"/>
</dbReference>
<keyword evidence="3" id="KW-0677">Repeat</keyword>
<protein>
    <submittedName>
        <fullName evidence="8">WD domain-containing protein</fullName>
    </submittedName>
</protein>
<feature type="compositionally biased region" description="Polar residues" evidence="7">
    <location>
        <begin position="7"/>
        <end position="18"/>
    </location>
</feature>
<dbReference type="STRING" id="158607.A0A2P5ICF9"/>
<dbReference type="PROSITE" id="PS00678">
    <property type="entry name" value="WD_REPEATS_1"/>
    <property type="match status" value="1"/>
</dbReference>
<evidence type="ECO:0000256" key="3">
    <source>
        <dbReference type="ARBA" id="ARBA00022737"/>
    </source>
</evidence>
<dbReference type="PANTHER" id="PTHR22852">
    <property type="entry name" value="LETHAL 2 DENTICLELESS PROTEIN RETINOIC ACID-REGULATED NUCLEAR MATRIX-ASSOCIATED PROTEIN"/>
    <property type="match status" value="1"/>
</dbReference>
<evidence type="ECO:0000256" key="6">
    <source>
        <dbReference type="PROSITE-ProRule" id="PRU00221"/>
    </source>
</evidence>
<dbReference type="GO" id="GO:0005634">
    <property type="term" value="C:nucleus"/>
    <property type="evidence" value="ECO:0007669"/>
    <property type="project" value="TreeGrafter"/>
</dbReference>
<gene>
    <name evidence="8" type="ORF">DHEL01_v201406</name>
</gene>
<dbReference type="InterPro" id="IPR036322">
    <property type="entry name" value="WD40_repeat_dom_sf"/>
</dbReference>
<feature type="region of interest" description="Disordered" evidence="7">
    <location>
        <begin position="638"/>
        <end position="668"/>
    </location>
</feature>
<feature type="compositionally biased region" description="Low complexity" evidence="7">
    <location>
        <begin position="640"/>
        <end position="668"/>
    </location>
</feature>
<evidence type="ECO:0000256" key="1">
    <source>
        <dbReference type="ARBA" id="ARBA00004906"/>
    </source>
</evidence>
<accession>A0A2P5ICF9</accession>
<dbReference type="Gene3D" id="2.130.10.10">
    <property type="entry name" value="YVTN repeat-like/Quinoprotein amine dehydrogenase"/>
    <property type="match status" value="2"/>
</dbReference>
<dbReference type="EMBL" id="MAVT02000064">
    <property type="protein sequence ID" value="POS80214.1"/>
    <property type="molecule type" value="Genomic_DNA"/>
</dbReference>
<dbReference type="InterPro" id="IPR019775">
    <property type="entry name" value="WD40_repeat_CS"/>
</dbReference>
<feature type="compositionally biased region" description="Basic and acidic residues" evidence="7">
    <location>
        <begin position="755"/>
        <end position="769"/>
    </location>
</feature>
<comment type="caution">
    <text evidence="8">The sequence shown here is derived from an EMBL/GenBank/DDBJ whole genome shotgun (WGS) entry which is preliminary data.</text>
</comment>
<feature type="compositionally biased region" description="Basic and acidic residues" evidence="7">
    <location>
        <begin position="100"/>
        <end position="119"/>
    </location>
</feature>
<organism evidence="8 9">
    <name type="scientific">Diaporthe helianthi</name>
    <dbReference type="NCBI Taxonomy" id="158607"/>
    <lineage>
        <taxon>Eukaryota</taxon>
        <taxon>Fungi</taxon>
        <taxon>Dikarya</taxon>
        <taxon>Ascomycota</taxon>
        <taxon>Pezizomycotina</taxon>
        <taxon>Sordariomycetes</taxon>
        <taxon>Sordariomycetidae</taxon>
        <taxon>Diaporthales</taxon>
        <taxon>Diaporthaceae</taxon>
        <taxon>Diaporthe</taxon>
    </lineage>
</organism>
<dbReference type="Proteomes" id="UP000094444">
    <property type="component" value="Unassembled WGS sequence"/>
</dbReference>
<feature type="repeat" description="WD" evidence="6">
    <location>
        <begin position="342"/>
        <end position="379"/>
    </location>
</feature>
<evidence type="ECO:0000313" key="8">
    <source>
        <dbReference type="EMBL" id="POS80214.1"/>
    </source>
</evidence>
<reference evidence="8" key="1">
    <citation type="submission" date="2017-09" db="EMBL/GenBank/DDBJ databases">
        <title>Polyketide synthases of a Diaporthe helianthi virulent isolate.</title>
        <authorList>
            <person name="Baroncelli R."/>
        </authorList>
    </citation>
    <scope>NUCLEOTIDE SEQUENCE [LARGE SCALE GENOMIC DNA]</scope>
    <source>
        <strain evidence="8">7/96</strain>
    </source>
</reference>
<dbReference type="InParanoid" id="A0A2P5ICF9"/>
<dbReference type="InterPro" id="IPR001680">
    <property type="entry name" value="WD40_rpt"/>
</dbReference>
<evidence type="ECO:0000256" key="5">
    <source>
        <dbReference type="ARBA" id="ARBA00038344"/>
    </source>
</evidence>
<dbReference type="SMART" id="SM00320">
    <property type="entry name" value="WD40"/>
    <property type="match status" value="6"/>
</dbReference>
<dbReference type="AlphaFoldDB" id="A0A2P5ICF9"/>
<keyword evidence="2 6" id="KW-0853">WD repeat</keyword>
<keyword evidence="9" id="KW-1185">Reference proteome</keyword>
<dbReference type="SUPFAM" id="SSF50978">
    <property type="entry name" value="WD40 repeat-like"/>
    <property type="match status" value="1"/>
</dbReference>
<keyword evidence="4" id="KW-0833">Ubl conjugation pathway</keyword>
<evidence type="ECO:0000256" key="7">
    <source>
        <dbReference type="SAM" id="MobiDB-lite"/>
    </source>
</evidence>
<dbReference type="OrthoDB" id="2096344at2759"/>
<dbReference type="GO" id="GO:0030674">
    <property type="term" value="F:protein-macromolecule adaptor activity"/>
    <property type="evidence" value="ECO:0007669"/>
    <property type="project" value="TreeGrafter"/>
</dbReference>
<comment type="similarity">
    <text evidence="5">Belongs to the WD repeat cdt2 family.</text>
</comment>
<feature type="region of interest" description="Disordered" evidence="7">
    <location>
        <begin position="743"/>
        <end position="771"/>
    </location>
</feature>
<feature type="region of interest" description="Disordered" evidence="7">
    <location>
        <begin position="1"/>
        <end position="155"/>
    </location>
</feature>
<dbReference type="PANTHER" id="PTHR22852:SF0">
    <property type="entry name" value="DENTICLELESS PROTEIN HOMOLOG"/>
    <property type="match status" value="1"/>
</dbReference>
<dbReference type="InterPro" id="IPR051865">
    <property type="entry name" value="WD-repeat_CDT2_adapter"/>
</dbReference>
<evidence type="ECO:0000313" key="9">
    <source>
        <dbReference type="Proteomes" id="UP000094444"/>
    </source>
</evidence>
<feature type="compositionally biased region" description="Pro residues" evidence="7">
    <location>
        <begin position="133"/>
        <end position="142"/>
    </location>
</feature>